<feature type="domain" description="Nephrocystin 3-like N-terminal" evidence="2">
    <location>
        <begin position="73"/>
        <end position="242"/>
    </location>
</feature>
<evidence type="ECO:0000313" key="3">
    <source>
        <dbReference type="EMBL" id="KAL0565677.1"/>
    </source>
</evidence>
<sequence length="759" mass="85783">MEQNINYGGDQIVGGQIVNVGRDLALGFTTKTSNPHKSLWDAIAGIGASHRAEQQYSRGECLEGTREEVLRIVQDWMKAEKQILPIFWLSGAAGVEKSAIAMTIARFFEEDGLLSSFFFFRSDSKRNNPSALMLAIAHGLTVTIPSLRRLVNRRISRDPRILEARIEDQFRDLVLKPSLNWRRRLRALAANLSLTMRDPNLVIIDGLDECGDAATQLRILATIANSYQHSPHPPLRFLICSRSESWIRQAFKARPLRDITQSIVLDDTFSPAKDIERYLVHELEGIRESPDYTYIEFPTPWPSQEDYDFLVTHSDGQFVYVVTAVKFVKIPHCNPVKQLRVIIDNAPVKLSTKSPYPELDNLYHVILAANPDHDLVLTILAAILLLPHGEMDDQGRTQSPEWLGLLLGLSSGEVILALRAMHSVLDIRGPQDRIRVYHTSFTDYLSDPTRSGEFYINKVGQQYVLAQRRLQALSRSQIHEYSSEQLYKHPTNLFFTGWMSYCVSLPKADPALLDDLGDVDISCLFFCMVVSSLRKDDDSEVPTWSGVFEAMATWLSSSADTTAVILAKRFKEQPKVFHIELINPAYIPKVVHGTDFSDTTTIYLILRPVSIIAGCDPAPMAIFRDEFPSFRVKGCYCPDLDPDITSSYHSGHYAYQAACLQVLKEFVPSFQPYDMYIDIVTASVKLLESSLLLHCPFEPELFSLCGECIKLLGYYLPGSSEYETELLEWLETCPDSYTSEADTLRAQVLSIFRPLPDPY</sequence>
<dbReference type="SUPFAM" id="SSF52540">
    <property type="entry name" value="P-loop containing nucleoside triphosphate hydrolases"/>
    <property type="match status" value="1"/>
</dbReference>
<comment type="caution">
    <text evidence="3">The sequence shown here is derived from an EMBL/GenBank/DDBJ whole genome shotgun (WGS) entry which is preliminary data.</text>
</comment>
<dbReference type="Gene3D" id="3.40.50.300">
    <property type="entry name" value="P-loop containing nucleotide triphosphate hydrolases"/>
    <property type="match status" value="1"/>
</dbReference>
<dbReference type="Pfam" id="PF24883">
    <property type="entry name" value="NPHP3_N"/>
    <property type="match status" value="1"/>
</dbReference>
<proteinExistence type="predicted"/>
<gene>
    <name evidence="3" type="ORF">V5O48_016343</name>
</gene>
<dbReference type="PANTHER" id="PTHR10039">
    <property type="entry name" value="AMELOGENIN"/>
    <property type="match status" value="1"/>
</dbReference>
<protein>
    <recommendedName>
        <fullName evidence="2">Nephrocystin 3-like N-terminal domain-containing protein</fullName>
    </recommendedName>
</protein>
<organism evidence="3 4">
    <name type="scientific">Marasmius crinis-equi</name>
    <dbReference type="NCBI Taxonomy" id="585013"/>
    <lineage>
        <taxon>Eukaryota</taxon>
        <taxon>Fungi</taxon>
        <taxon>Dikarya</taxon>
        <taxon>Basidiomycota</taxon>
        <taxon>Agaricomycotina</taxon>
        <taxon>Agaricomycetes</taxon>
        <taxon>Agaricomycetidae</taxon>
        <taxon>Agaricales</taxon>
        <taxon>Marasmiineae</taxon>
        <taxon>Marasmiaceae</taxon>
        <taxon>Marasmius</taxon>
    </lineage>
</organism>
<evidence type="ECO:0000256" key="1">
    <source>
        <dbReference type="ARBA" id="ARBA00022737"/>
    </source>
</evidence>
<accession>A0ABR3ES52</accession>
<keyword evidence="4" id="KW-1185">Reference proteome</keyword>
<dbReference type="Proteomes" id="UP001465976">
    <property type="component" value="Unassembled WGS sequence"/>
</dbReference>
<dbReference type="InterPro" id="IPR056884">
    <property type="entry name" value="NPHP3-like_N"/>
</dbReference>
<keyword evidence="1" id="KW-0677">Repeat</keyword>
<evidence type="ECO:0000259" key="2">
    <source>
        <dbReference type="Pfam" id="PF24883"/>
    </source>
</evidence>
<dbReference type="EMBL" id="JBAHYK010002167">
    <property type="protein sequence ID" value="KAL0565677.1"/>
    <property type="molecule type" value="Genomic_DNA"/>
</dbReference>
<name>A0ABR3ES52_9AGAR</name>
<evidence type="ECO:0000313" key="4">
    <source>
        <dbReference type="Proteomes" id="UP001465976"/>
    </source>
</evidence>
<reference evidence="3 4" key="1">
    <citation type="submission" date="2024-02" db="EMBL/GenBank/DDBJ databases">
        <title>A draft genome for the cacao thread blight pathogen Marasmius crinis-equi.</title>
        <authorList>
            <person name="Cohen S.P."/>
            <person name="Baruah I.K."/>
            <person name="Amoako-Attah I."/>
            <person name="Bukari Y."/>
            <person name="Meinhardt L.W."/>
            <person name="Bailey B.A."/>
        </authorList>
    </citation>
    <scope>NUCLEOTIDE SEQUENCE [LARGE SCALE GENOMIC DNA]</scope>
    <source>
        <strain evidence="3 4">GH-76</strain>
    </source>
</reference>
<dbReference type="InterPro" id="IPR027417">
    <property type="entry name" value="P-loop_NTPase"/>
</dbReference>
<dbReference type="PANTHER" id="PTHR10039:SF14">
    <property type="entry name" value="NACHT DOMAIN-CONTAINING PROTEIN"/>
    <property type="match status" value="1"/>
</dbReference>